<feature type="compositionally biased region" description="Polar residues" evidence="1">
    <location>
        <begin position="226"/>
        <end position="237"/>
    </location>
</feature>
<evidence type="ECO:0000313" key="3">
    <source>
        <dbReference type="EMBL" id="MBR9973577.1"/>
    </source>
</evidence>
<evidence type="ECO:0000259" key="2">
    <source>
        <dbReference type="SMART" id="SM00507"/>
    </source>
</evidence>
<dbReference type="Proteomes" id="UP000680714">
    <property type="component" value="Unassembled WGS sequence"/>
</dbReference>
<proteinExistence type="predicted"/>
<reference evidence="3 4" key="1">
    <citation type="submission" date="2021-04" db="EMBL/GenBank/DDBJ databases">
        <title>Magnetospirillum sulfuroxidans sp. nov., a facultative chemolithoautotrophic sulfur-oxidizing alphaproteobacterium isolated from freshwater sediment and proposals for Paramagetospirillum gen. nov., and Magnetospirillaceae fam. nov.</title>
        <authorList>
            <person name="Koziaeva V."/>
            <person name="Geelhoed J.S."/>
            <person name="Sorokin D.Y."/>
            <person name="Grouzdev D.S."/>
        </authorList>
    </citation>
    <scope>NUCLEOTIDE SEQUENCE [LARGE SCALE GENOMIC DNA]</scope>
    <source>
        <strain evidence="3 4">J10</strain>
    </source>
</reference>
<evidence type="ECO:0000256" key="1">
    <source>
        <dbReference type="SAM" id="MobiDB-lite"/>
    </source>
</evidence>
<dbReference type="RefSeq" id="WP_211551443.1">
    <property type="nucleotide sequence ID" value="NZ_JAGTUF010000026.1"/>
</dbReference>
<keyword evidence="3" id="KW-0255">Endonuclease</keyword>
<organism evidence="3 4">
    <name type="scientific">Magnetospirillum sulfuroxidans</name>
    <dbReference type="NCBI Taxonomy" id="611300"/>
    <lineage>
        <taxon>Bacteria</taxon>
        <taxon>Pseudomonadati</taxon>
        <taxon>Pseudomonadota</taxon>
        <taxon>Alphaproteobacteria</taxon>
        <taxon>Rhodospirillales</taxon>
        <taxon>Rhodospirillaceae</taxon>
        <taxon>Magnetospirillum</taxon>
    </lineage>
</organism>
<keyword evidence="3" id="KW-0378">Hydrolase</keyword>
<dbReference type="InterPro" id="IPR036280">
    <property type="entry name" value="Multihaem_cyt_sf"/>
</dbReference>
<dbReference type="SMART" id="SM00507">
    <property type="entry name" value="HNHc"/>
    <property type="match status" value="1"/>
</dbReference>
<feature type="region of interest" description="Disordered" evidence="1">
    <location>
        <begin position="216"/>
        <end position="237"/>
    </location>
</feature>
<gene>
    <name evidence="3" type="ORF">KEC16_17755</name>
</gene>
<dbReference type="InterPro" id="IPR003615">
    <property type="entry name" value="HNH_nuc"/>
</dbReference>
<dbReference type="CDD" id="cd00085">
    <property type="entry name" value="HNHc"/>
    <property type="match status" value="1"/>
</dbReference>
<protein>
    <submittedName>
        <fullName evidence="3">HNH endonuclease</fullName>
    </submittedName>
</protein>
<accession>A0ABS5IGP5</accession>
<dbReference type="EMBL" id="JAGTUF010000026">
    <property type="protein sequence ID" value="MBR9973577.1"/>
    <property type="molecule type" value="Genomic_DNA"/>
</dbReference>
<sequence>MVTSDALSVAAPDFEAISHRLTKLHEALSAGRSRVTCLQRWSEFIRERDGHRCVDCHSQGRLFAHHICRKSLFMTAQFDTGNGITLCRECHREVHAGFNGRPDMSLPVDAQGGEKLALMERLYSILVDDAVERGLMREDFYFLSDEALETFRGMQGYGANTHFPGSRLEQAYLILAEPEKQLRRAVAEANGFALGDIPLLPSGMMIVLDDDGRQSEPRVFQGYSPRWSTSDVPDSDG</sequence>
<name>A0ABS5IGP5_9PROT</name>
<dbReference type="SUPFAM" id="SSF48695">
    <property type="entry name" value="Multiheme cytochromes"/>
    <property type="match status" value="1"/>
</dbReference>
<dbReference type="GO" id="GO:0004519">
    <property type="term" value="F:endonuclease activity"/>
    <property type="evidence" value="ECO:0007669"/>
    <property type="project" value="UniProtKB-KW"/>
</dbReference>
<evidence type="ECO:0000313" key="4">
    <source>
        <dbReference type="Proteomes" id="UP000680714"/>
    </source>
</evidence>
<keyword evidence="3" id="KW-0540">Nuclease</keyword>
<comment type="caution">
    <text evidence="3">The sequence shown here is derived from an EMBL/GenBank/DDBJ whole genome shotgun (WGS) entry which is preliminary data.</text>
</comment>
<keyword evidence="4" id="KW-1185">Reference proteome</keyword>
<feature type="domain" description="HNH nuclease" evidence="2">
    <location>
        <begin position="40"/>
        <end position="92"/>
    </location>
</feature>